<dbReference type="GO" id="GO:0005524">
    <property type="term" value="F:ATP binding"/>
    <property type="evidence" value="ECO:0007669"/>
    <property type="project" value="UniProtKB-KW"/>
</dbReference>
<dbReference type="RefSeq" id="WP_183900676.1">
    <property type="nucleotide sequence ID" value="NZ_JACIDW010000008.1"/>
</dbReference>
<reference evidence="7 8" key="1">
    <citation type="submission" date="2020-08" db="EMBL/GenBank/DDBJ databases">
        <title>Genomic Encyclopedia of Type Strains, Phase IV (KMG-IV): sequencing the most valuable type-strain genomes for metagenomic binning, comparative biology and taxonomic classification.</title>
        <authorList>
            <person name="Goeker M."/>
        </authorList>
    </citation>
    <scope>NUCLEOTIDE SEQUENCE [LARGE SCALE GENOMIC DNA]</scope>
    <source>
        <strain evidence="7 8">DSM 26575</strain>
    </source>
</reference>
<feature type="binding site" evidence="6">
    <location>
        <begin position="28"/>
        <end position="35"/>
    </location>
    <ligand>
        <name>ATP</name>
        <dbReference type="ChEBI" id="CHEBI:30616"/>
    </ligand>
</feature>
<dbReference type="HAMAP" id="MF_00836">
    <property type="entry name" value="PhnN"/>
    <property type="match status" value="1"/>
</dbReference>
<evidence type="ECO:0000256" key="6">
    <source>
        <dbReference type="HAMAP-Rule" id="MF_00836"/>
    </source>
</evidence>
<dbReference type="SUPFAM" id="SSF52540">
    <property type="entry name" value="P-loop containing nucleoside triphosphate hydrolases"/>
    <property type="match status" value="1"/>
</dbReference>
<comment type="function">
    <text evidence="6">Catalyzes the phosphorylation of ribose 1,5-bisphosphate to 5-phospho-D-ribosyl alpha-1-diphosphate (PRPP).</text>
</comment>
<name>A0A7W6GBK5_9HYPH</name>
<dbReference type="InterPro" id="IPR012699">
    <property type="entry name" value="PhnN"/>
</dbReference>
<evidence type="ECO:0000256" key="4">
    <source>
        <dbReference type="ARBA" id="ARBA00022741"/>
    </source>
</evidence>
<dbReference type="UniPathway" id="UPA00087">
    <property type="reaction ID" value="UER00175"/>
</dbReference>
<dbReference type="AlphaFoldDB" id="A0A7W6GBK5"/>
<dbReference type="PANTHER" id="PTHR23117">
    <property type="entry name" value="GUANYLATE KINASE-RELATED"/>
    <property type="match status" value="1"/>
</dbReference>
<evidence type="ECO:0000313" key="7">
    <source>
        <dbReference type="EMBL" id="MBB3965080.1"/>
    </source>
</evidence>
<dbReference type="InterPro" id="IPR027417">
    <property type="entry name" value="P-loop_NTPase"/>
</dbReference>
<dbReference type="GO" id="GO:0033863">
    <property type="term" value="F:ribose 1,5-bisphosphate phosphokinase activity"/>
    <property type="evidence" value="ECO:0007669"/>
    <property type="project" value="UniProtKB-UniRule"/>
</dbReference>
<comment type="catalytic activity">
    <reaction evidence="1 6">
        <text>alpha-D-ribose 1,5-bisphosphate + ATP = 5-phospho-alpha-D-ribose 1-diphosphate + ADP</text>
        <dbReference type="Rhea" id="RHEA:20109"/>
        <dbReference type="ChEBI" id="CHEBI:30616"/>
        <dbReference type="ChEBI" id="CHEBI:58017"/>
        <dbReference type="ChEBI" id="CHEBI:68688"/>
        <dbReference type="ChEBI" id="CHEBI:456216"/>
        <dbReference type="EC" id="2.7.4.23"/>
    </reaction>
</comment>
<protein>
    <recommendedName>
        <fullName evidence="6">Ribose 1,5-bisphosphate phosphokinase PhnN</fullName>
        <ecNumber evidence="6">2.7.4.23</ecNumber>
    </recommendedName>
    <alternativeName>
        <fullName evidence="6">Ribose 1,5-bisphosphokinase</fullName>
    </alternativeName>
</protein>
<proteinExistence type="inferred from homology"/>
<keyword evidence="4 6" id="KW-0547">Nucleotide-binding</keyword>
<sequence>MTAHETHPSHEPHVVPGTEHGIMVVVVGPSGAGKDTLMAAAARHFRGRQDVHFVRRVITRDHDAGGEDHLAVSPQGFASMEQAGSFSVWWEAHGLKYGIPSEVSVSLSAGSLVIANGSRSALHHFHAVFPRLKVINVTARADVLASRLEARGRETHEDIMARLARGPLTVRGDYDVVDLDNSGSLEQGERRMVEVLEGFLQEIG</sequence>
<keyword evidence="7" id="KW-0418">Kinase</keyword>
<accession>A0A7W6GBK5</accession>
<keyword evidence="5 6" id="KW-0067">ATP-binding</keyword>
<dbReference type="GO" id="GO:0006015">
    <property type="term" value="P:5-phosphoribose 1-diphosphate biosynthetic process"/>
    <property type="evidence" value="ECO:0007669"/>
    <property type="project" value="UniProtKB-UniRule"/>
</dbReference>
<dbReference type="NCBIfam" id="TIGR02322">
    <property type="entry name" value="phosphon_PhnN"/>
    <property type="match status" value="1"/>
</dbReference>
<comment type="pathway">
    <text evidence="2 6">Metabolic intermediate biosynthesis; 5-phospho-alpha-D-ribose 1-diphosphate biosynthesis; 5-phospho-alpha-D-ribose 1-diphosphate from D-ribose 5-phosphate (route II): step 3/3.</text>
</comment>
<dbReference type="GO" id="GO:0005829">
    <property type="term" value="C:cytosol"/>
    <property type="evidence" value="ECO:0007669"/>
    <property type="project" value="TreeGrafter"/>
</dbReference>
<comment type="caution">
    <text evidence="7">The sequence shown here is derived from an EMBL/GenBank/DDBJ whole genome shotgun (WGS) entry which is preliminary data.</text>
</comment>
<dbReference type="EC" id="2.7.4.23" evidence="6"/>
<evidence type="ECO:0000256" key="2">
    <source>
        <dbReference type="ARBA" id="ARBA00005069"/>
    </source>
</evidence>
<gene>
    <name evidence="6" type="primary">phnN</name>
    <name evidence="7" type="ORF">GGQ67_002748</name>
</gene>
<dbReference type="Proteomes" id="UP000582090">
    <property type="component" value="Unassembled WGS sequence"/>
</dbReference>
<evidence type="ECO:0000313" key="8">
    <source>
        <dbReference type="Proteomes" id="UP000582090"/>
    </source>
</evidence>
<dbReference type="PANTHER" id="PTHR23117:SF8">
    <property type="entry name" value="RIBOSE 1,5-BISPHOSPHATE PHOSPHOKINASE PHNN"/>
    <property type="match status" value="1"/>
</dbReference>
<evidence type="ECO:0000256" key="5">
    <source>
        <dbReference type="ARBA" id="ARBA00022840"/>
    </source>
</evidence>
<keyword evidence="3 6" id="KW-0808">Transferase</keyword>
<evidence type="ECO:0000256" key="1">
    <source>
        <dbReference type="ARBA" id="ARBA00000373"/>
    </source>
</evidence>
<evidence type="ECO:0000256" key="3">
    <source>
        <dbReference type="ARBA" id="ARBA00022679"/>
    </source>
</evidence>
<dbReference type="Gene3D" id="3.40.50.300">
    <property type="entry name" value="P-loop containing nucleotide triphosphate hydrolases"/>
    <property type="match status" value="1"/>
</dbReference>
<dbReference type="GO" id="GO:0019634">
    <property type="term" value="P:organic phosphonate metabolic process"/>
    <property type="evidence" value="ECO:0007669"/>
    <property type="project" value="UniProtKB-UniRule"/>
</dbReference>
<comment type="similarity">
    <text evidence="6">Belongs to the ribose 1,5-bisphosphokinase family.</text>
</comment>
<organism evidence="7 8">
    <name type="scientific">Rhizobium metallidurans</name>
    <dbReference type="NCBI Taxonomy" id="1265931"/>
    <lineage>
        <taxon>Bacteria</taxon>
        <taxon>Pseudomonadati</taxon>
        <taxon>Pseudomonadota</taxon>
        <taxon>Alphaproteobacteria</taxon>
        <taxon>Hyphomicrobiales</taxon>
        <taxon>Rhizobiaceae</taxon>
        <taxon>Rhizobium/Agrobacterium group</taxon>
        <taxon>Rhizobium</taxon>
    </lineage>
</organism>
<dbReference type="EMBL" id="JACIDW010000008">
    <property type="protein sequence ID" value="MBB3965080.1"/>
    <property type="molecule type" value="Genomic_DNA"/>
</dbReference>
<keyword evidence="8" id="KW-1185">Reference proteome</keyword>